<dbReference type="RefSeq" id="WP_173062979.1">
    <property type="nucleotide sequence ID" value="NZ_BAABGO010000058.1"/>
</dbReference>
<dbReference type="InterPro" id="IPR006311">
    <property type="entry name" value="TAT_signal"/>
</dbReference>
<comment type="caution">
    <text evidence="2">The sequence shown here is derived from an EMBL/GenBank/DDBJ whole genome shotgun (WGS) entry which is preliminary data.</text>
</comment>
<feature type="signal peptide" evidence="1">
    <location>
        <begin position="1"/>
        <end position="34"/>
    </location>
</feature>
<keyword evidence="1" id="KW-0732">Signal</keyword>
<evidence type="ECO:0000313" key="2">
    <source>
        <dbReference type="EMBL" id="GFJ82444.1"/>
    </source>
</evidence>
<dbReference type="Proteomes" id="UP000482800">
    <property type="component" value="Unassembled WGS sequence"/>
</dbReference>
<organism evidence="2 3">
    <name type="scientific">Phytohabitans houttuyneae</name>
    <dbReference type="NCBI Taxonomy" id="1076126"/>
    <lineage>
        <taxon>Bacteria</taxon>
        <taxon>Bacillati</taxon>
        <taxon>Actinomycetota</taxon>
        <taxon>Actinomycetes</taxon>
        <taxon>Micromonosporales</taxon>
        <taxon>Micromonosporaceae</taxon>
    </lineage>
</organism>
<gene>
    <name evidence="2" type="ORF">Phou_066240</name>
</gene>
<dbReference type="PROSITE" id="PS51318">
    <property type="entry name" value="TAT"/>
    <property type="match status" value="1"/>
</dbReference>
<reference evidence="2 3" key="2">
    <citation type="submission" date="2020-03" db="EMBL/GenBank/DDBJ databases">
        <authorList>
            <person name="Ichikawa N."/>
            <person name="Kimura A."/>
            <person name="Kitahashi Y."/>
            <person name="Uohara A."/>
        </authorList>
    </citation>
    <scope>NUCLEOTIDE SEQUENCE [LARGE SCALE GENOMIC DNA]</scope>
    <source>
        <strain evidence="2 3">NBRC 108639</strain>
    </source>
</reference>
<dbReference type="AlphaFoldDB" id="A0A6V8KF56"/>
<reference evidence="2 3" key="1">
    <citation type="submission" date="2020-03" db="EMBL/GenBank/DDBJ databases">
        <title>Whole genome shotgun sequence of Phytohabitans houttuyneae NBRC 108639.</title>
        <authorList>
            <person name="Komaki H."/>
            <person name="Tamura T."/>
        </authorList>
    </citation>
    <scope>NUCLEOTIDE SEQUENCE [LARGE SCALE GENOMIC DNA]</scope>
    <source>
        <strain evidence="2 3">NBRC 108639</strain>
    </source>
</reference>
<keyword evidence="3" id="KW-1185">Reference proteome</keyword>
<proteinExistence type="predicted"/>
<protein>
    <recommendedName>
        <fullName evidence="4">Secreted protein</fullName>
    </recommendedName>
</protein>
<name>A0A6V8KF56_9ACTN</name>
<feature type="chain" id="PRO_5028850069" description="Secreted protein" evidence="1">
    <location>
        <begin position="35"/>
        <end position="300"/>
    </location>
</feature>
<accession>A0A6V8KF56</accession>
<evidence type="ECO:0000256" key="1">
    <source>
        <dbReference type="SAM" id="SignalP"/>
    </source>
</evidence>
<evidence type="ECO:0000313" key="3">
    <source>
        <dbReference type="Proteomes" id="UP000482800"/>
    </source>
</evidence>
<evidence type="ECO:0008006" key="4">
    <source>
        <dbReference type="Google" id="ProtNLM"/>
    </source>
</evidence>
<sequence>MTRTSTRSRRLLAGTSGLAAAILTTTLMAAPAHAVPGITDVTDDTLSFNFGPATSKTETATCPAGTRVIGGGGGILGGQVGDGLVVTQMQAVRPFLGQEDFYQVTVNDPTGTVDDWGVRATAICAPALSNMSIAYGYTVSSSTASQLATATCPTGRKVVGSGGTVYNAYGHAGLQVVRASTDGARVYAQAHEEAGGYTGDWSVWAWAVCATAPAGYEIVMVESQQSDSERTKNAWAECPGDKTVLGGGAATSFSAPGEVALQYVDVHGGPTSGTVNVLAAENDTTSTDWDFIVAQAICAT</sequence>
<dbReference type="EMBL" id="BLPF01000002">
    <property type="protein sequence ID" value="GFJ82444.1"/>
    <property type="molecule type" value="Genomic_DNA"/>
</dbReference>